<keyword evidence="2" id="KW-0732">Signal</keyword>
<gene>
    <name evidence="3" type="primary">Acey_s0345.g3120</name>
    <name evidence="3" type="ORF">Y032_0345g3120</name>
</gene>
<feature type="region of interest" description="Disordered" evidence="1">
    <location>
        <begin position="119"/>
        <end position="143"/>
    </location>
</feature>
<name>A0A016RXJ1_9BILA</name>
<dbReference type="EMBL" id="JARK01001681">
    <property type="protein sequence ID" value="EYB83016.1"/>
    <property type="molecule type" value="Genomic_DNA"/>
</dbReference>
<sequence length="152" mass="16743">MPRFQESRTWTPISFVFFLLGILPSNHFHLPICTEYIRSQCSCSTASSTSLVPTSVIAGSWSTPQSCFHEKVVSFHSCSPCSRSMVSVPSIPGSTAREMYCPFSPKSFDEYVSATSQPHGSFDMTVSGPREDSRSGGRTVRRPTIRSMCDAV</sequence>
<comment type="caution">
    <text evidence="3">The sequence shown here is derived from an EMBL/GenBank/DDBJ whole genome shotgun (WGS) entry which is preliminary data.</text>
</comment>
<evidence type="ECO:0000313" key="3">
    <source>
        <dbReference type="EMBL" id="EYB83016.1"/>
    </source>
</evidence>
<evidence type="ECO:0000313" key="4">
    <source>
        <dbReference type="Proteomes" id="UP000024635"/>
    </source>
</evidence>
<evidence type="ECO:0000256" key="2">
    <source>
        <dbReference type="SAM" id="SignalP"/>
    </source>
</evidence>
<feature type="signal peptide" evidence="2">
    <location>
        <begin position="1"/>
        <end position="27"/>
    </location>
</feature>
<organism evidence="3 4">
    <name type="scientific">Ancylostoma ceylanicum</name>
    <dbReference type="NCBI Taxonomy" id="53326"/>
    <lineage>
        <taxon>Eukaryota</taxon>
        <taxon>Metazoa</taxon>
        <taxon>Ecdysozoa</taxon>
        <taxon>Nematoda</taxon>
        <taxon>Chromadorea</taxon>
        <taxon>Rhabditida</taxon>
        <taxon>Rhabditina</taxon>
        <taxon>Rhabditomorpha</taxon>
        <taxon>Strongyloidea</taxon>
        <taxon>Ancylostomatidae</taxon>
        <taxon>Ancylostomatinae</taxon>
        <taxon>Ancylostoma</taxon>
    </lineage>
</organism>
<feature type="chain" id="PRO_5001485849" evidence="2">
    <location>
        <begin position="28"/>
        <end position="152"/>
    </location>
</feature>
<accession>A0A016RXJ1</accession>
<proteinExistence type="predicted"/>
<protein>
    <submittedName>
        <fullName evidence="3">Uncharacterized protein</fullName>
    </submittedName>
</protein>
<dbReference type="OrthoDB" id="10034600at2759"/>
<dbReference type="Proteomes" id="UP000024635">
    <property type="component" value="Unassembled WGS sequence"/>
</dbReference>
<reference evidence="4" key="1">
    <citation type="journal article" date="2015" name="Nat. Genet.">
        <title>The genome and transcriptome of the zoonotic hookworm Ancylostoma ceylanicum identify infection-specific gene families.</title>
        <authorList>
            <person name="Schwarz E.M."/>
            <person name="Hu Y."/>
            <person name="Antoshechkin I."/>
            <person name="Miller M.M."/>
            <person name="Sternberg P.W."/>
            <person name="Aroian R.V."/>
        </authorList>
    </citation>
    <scope>NUCLEOTIDE SEQUENCE</scope>
    <source>
        <strain evidence="4">HY135</strain>
    </source>
</reference>
<dbReference type="AlphaFoldDB" id="A0A016RXJ1"/>
<keyword evidence="4" id="KW-1185">Reference proteome</keyword>
<evidence type="ECO:0000256" key="1">
    <source>
        <dbReference type="SAM" id="MobiDB-lite"/>
    </source>
</evidence>